<name>A0ABV4JYQ6_9BACT</name>
<keyword evidence="2" id="KW-0238">DNA-binding</keyword>
<feature type="domain" description="IclR-ED" evidence="5">
    <location>
        <begin position="69"/>
        <end position="253"/>
    </location>
</feature>
<protein>
    <submittedName>
        <fullName evidence="6">IclR family transcriptional regulator</fullName>
    </submittedName>
</protein>
<evidence type="ECO:0000259" key="4">
    <source>
        <dbReference type="PROSITE" id="PS51077"/>
    </source>
</evidence>
<dbReference type="PROSITE" id="PS51078">
    <property type="entry name" value="ICLR_ED"/>
    <property type="match status" value="1"/>
</dbReference>
<dbReference type="RefSeq" id="WP_371384746.1">
    <property type="nucleotide sequence ID" value="NZ_JBGLYH010000001.1"/>
</dbReference>
<dbReference type="InterPro" id="IPR050707">
    <property type="entry name" value="HTH_MetabolicPath_Reg"/>
</dbReference>
<evidence type="ECO:0000256" key="1">
    <source>
        <dbReference type="ARBA" id="ARBA00023015"/>
    </source>
</evidence>
<dbReference type="Gene3D" id="3.30.450.40">
    <property type="match status" value="1"/>
</dbReference>
<dbReference type="InterPro" id="IPR029016">
    <property type="entry name" value="GAF-like_dom_sf"/>
</dbReference>
<keyword evidence="7" id="KW-1185">Reference proteome</keyword>
<dbReference type="PANTHER" id="PTHR30136">
    <property type="entry name" value="HELIX-TURN-HELIX TRANSCRIPTIONAL REGULATOR, ICLR FAMILY"/>
    <property type="match status" value="1"/>
</dbReference>
<dbReference type="Pfam" id="PF09339">
    <property type="entry name" value="HTH_IclR"/>
    <property type="match status" value="1"/>
</dbReference>
<keyword evidence="1" id="KW-0805">Transcription regulation</keyword>
<accession>A0ABV4JYQ6</accession>
<evidence type="ECO:0000256" key="2">
    <source>
        <dbReference type="ARBA" id="ARBA00023125"/>
    </source>
</evidence>
<dbReference type="SUPFAM" id="SSF46785">
    <property type="entry name" value="Winged helix' DNA-binding domain"/>
    <property type="match status" value="1"/>
</dbReference>
<feature type="domain" description="HTH iclR-type" evidence="4">
    <location>
        <begin position="6"/>
        <end position="68"/>
    </location>
</feature>
<evidence type="ECO:0000313" key="7">
    <source>
        <dbReference type="Proteomes" id="UP001568698"/>
    </source>
</evidence>
<dbReference type="InterPro" id="IPR005471">
    <property type="entry name" value="Tscrpt_reg_IclR_N"/>
</dbReference>
<dbReference type="SUPFAM" id="SSF55781">
    <property type="entry name" value="GAF domain-like"/>
    <property type="match status" value="1"/>
</dbReference>
<keyword evidence="3" id="KW-0804">Transcription</keyword>
<dbReference type="InterPro" id="IPR036390">
    <property type="entry name" value="WH_DNA-bd_sf"/>
</dbReference>
<dbReference type="Proteomes" id="UP001568698">
    <property type="component" value="Unassembled WGS sequence"/>
</dbReference>
<evidence type="ECO:0000313" key="6">
    <source>
        <dbReference type="EMBL" id="MEZ7195191.1"/>
    </source>
</evidence>
<dbReference type="InterPro" id="IPR014757">
    <property type="entry name" value="Tscrpt_reg_IclR_C"/>
</dbReference>
<reference evidence="6 7" key="1">
    <citation type="submission" date="2024-08" db="EMBL/GenBank/DDBJ databases">
        <title>Sulfate-reducing bacteria isolated from formation water of the oil field in Kazakhstan and description of Pseudodesulfovibrio sp.</title>
        <authorList>
            <person name="Bidzhieva S.K."/>
            <person name="Tourova T.P."/>
            <person name="Grouzdev D.S."/>
            <person name="Beletsky A.V."/>
            <person name="Sokolova D.S."/>
            <person name="Samigullina S.R."/>
            <person name="Poltaraus A.B."/>
            <person name="Avtukh A.N."/>
            <person name="Tereshina V.M."/>
            <person name="Zhaparov N.S."/>
            <person name="Mardanov A.V."/>
            <person name="Nazina T.N."/>
        </authorList>
    </citation>
    <scope>NUCLEOTIDE SEQUENCE [LARGE SCALE GENOMIC DNA]</scope>
    <source>
        <strain evidence="6 7">9FUS</strain>
    </source>
</reference>
<dbReference type="EMBL" id="JBGLYH010000001">
    <property type="protein sequence ID" value="MEZ7195191.1"/>
    <property type="molecule type" value="Genomic_DNA"/>
</dbReference>
<dbReference type="PROSITE" id="PS51077">
    <property type="entry name" value="HTH_ICLR"/>
    <property type="match status" value="1"/>
</dbReference>
<proteinExistence type="predicted"/>
<dbReference type="Gene3D" id="1.10.10.10">
    <property type="entry name" value="Winged helix-like DNA-binding domain superfamily/Winged helix DNA-binding domain"/>
    <property type="match status" value="1"/>
</dbReference>
<sequence>MSEGKETAIGKAMQILRFFESENRPSTIQELSRSLGLKRATVHRTVQTLVEYGMLRHELDGSRVSLGGAILALGASLTHSLRSGALLESARPHLVRLREETGCGVTLELFSGMRNILLFALKGLRVVSFAGALGDVMPWHAAAGAKATLANVHPDELARLLSERMFPFTPNTITDPDRFLAELKSVRRKGYATDLGETQLGVNAVAVPFFSYDGRPAGAVVAMDVGLDLQGPEPEIITMVKEAAQAISTRNFAPGGRQG</sequence>
<evidence type="ECO:0000256" key="3">
    <source>
        <dbReference type="ARBA" id="ARBA00023163"/>
    </source>
</evidence>
<dbReference type="SMART" id="SM00346">
    <property type="entry name" value="HTH_ICLR"/>
    <property type="match status" value="1"/>
</dbReference>
<comment type="caution">
    <text evidence="6">The sequence shown here is derived from an EMBL/GenBank/DDBJ whole genome shotgun (WGS) entry which is preliminary data.</text>
</comment>
<dbReference type="PANTHER" id="PTHR30136:SF35">
    <property type="entry name" value="HTH-TYPE TRANSCRIPTIONAL REGULATOR RV1719"/>
    <property type="match status" value="1"/>
</dbReference>
<gene>
    <name evidence="6" type="ORF">AB6M95_00385</name>
</gene>
<evidence type="ECO:0000259" key="5">
    <source>
        <dbReference type="PROSITE" id="PS51078"/>
    </source>
</evidence>
<dbReference type="InterPro" id="IPR036388">
    <property type="entry name" value="WH-like_DNA-bd_sf"/>
</dbReference>
<organism evidence="6 7">
    <name type="scientific">Pseudodesulfovibrio karagichevae</name>
    <dbReference type="NCBI Taxonomy" id="3239305"/>
    <lineage>
        <taxon>Bacteria</taxon>
        <taxon>Pseudomonadati</taxon>
        <taxon>Thermodesulfobacteriota</taxon>
        <taxon>Desulfovibrionia</taxon>
        <taxon>Desulfovibrionales</taxon>
        <taxon>Desulfovibrionaceae</taxon>
    </lineage>
</organism>
<dbReference type="Pfam" id="PF01614">
    <property type="entry name" value="IclR_C"/>
    <property type="match status" value="1"/>
</dbReference>